<evidence type="ECO:0000256" key="1">
    <source>
        <dbReference type="ARBA" id="ARBA00001554"/>
    </source>
</evidence>
<reference evidence="5" key="1">
    <citation type="submission" date="2022-08" db="EMBL/GenBank/DDBJ databases">
        <title>Draft genome sequencing of Roseisolibacter agri AW1220.</title>
        <authorList>
            <person name="Tobiishi Y."/>
            <person name="Tonouchi A."/>
        </authorList>
    </citation>
    <scope>NUCLEOTIDE SEQUENCE</scope>
    <source>
        <strain evidence="5">AW1220</strain>
    </source>
</reference>
<accession>A0AA37QDB3</accession>
<dbReference type="InterPro" id="IPR036428">
    <property type="entry name" value="PCD_sf"/>
</dbReference>
<dbReference type="HAMAP" id="MF_00434">
    <property type="entry name" value="Pterin_4_alpha"/>
    <property type="match status" value="1"/>
</dbReference>
<evidence type="ECO:0000256" key="4">
    <source>
        <dbReference type="HAMAP-Rule" id="MF_00434"/>
    </source>
</evidence>
<dbReference type="GO" id="GO:0008124">
    <property type="term" value="F:4-alpha-hydroxytetrahydrobiopterin dehydratase activity"/>
    <property type="evidence" value="ECO:0007669"/>
    <property type="project" value="UniProtKB-UniRule"/>
</dbReference>
<dbReference type="Gene3D" id="3.30.1360.20">
    <property type="entry name" value="Transcriptional coactivator/pterin dehydratase"/>
    <property type="match status" value="1"/>
</dbReference>
<dbReference type="PANTHER" id="PTHR12599:SF0">
    <property type="entry name" value="PTERIN-4-ALPHA-CARBINOLAMINE DEHYDRATASE"/>
    <property type="match status" value="1"/>
</dbReference>
<evidence type="ECO:0000256" key="3">
    <source>
        <dbReference type="ARBA" id="ARBA00023239"/>
    </source>
</evidence>
<proteinExistence type="inferred from homology"/>
<dbReference type="RefSeq" id="WP_284348673.1">
    <property type="nucleotide sequence ID" value="NZ_BRXS01000001.1"/>
</dbReference>
<dbReference type="SUPFAM" id="SSF55248">
    <property type="entry name" value="PCD-like"/>
    <property type="match status" value="1"/>
</dbReference>
<comment type="caution">
    <text evidence="5">The sequence shown here is derived from an EMBL/GenBank/DDBJ whole genome shotgun (WGS) entry which is preliminary data.</text>
</comment>
<dbReference type="CDD" id="cd00488">
    <property type="entry name" value="PCD_DCoH"/>
    <property type="match status" value="1"/>
</dbReference>
<name>A0AA37QDB3_9BACT</name>
<organism evidence="5 6">
    <name type="scientific">Roseisolibacter agri</name>
    <dbReference type="NCBI Taxonomy" id="2014610"/>
    <lineage>
        <taxon>Bacteria</taxon>
        <taxon>Pseudomonadati</taxon>
        <taxon>Gemmatimonadota</taxon>
        <taxon>Gemmatimonadia</taxon>
        <taxon>Gemmatimonadales</taxon>
        <taxon>Gemmatimonadaceae</taxon>
        <taxon>Roseisolibacter</taxon>
    </lineage>
</organism>
<evidence type="ECO:0000313" key="6">
    <source>
        <dbReference type="Proteomes" id="UP001161325"/>
    </source>
</evidence>
<protein>
    <recommendedName>
        <fullName evidence="4">Putative pterin-4-alpha-carbinolamine dehydratase</fullName>
        <shortName evidence="4">PHS</shortName>
        <ecNumber evidence="4">4.2.1.96</ecNumber>
    </recommendedName>
    <alternativeName>
        <fullName evidence="4">4-alpha-hydroxy-tetrahydropterin dehydratase</fullName>
    </alternativeName>
    <alternativeName>
        <fullName evidence="4">Pterin carbinolamine dehydratase</fullName>
        <shortName evidence="4">PCD</shortName>
    </alternativeName>
</protein>
<evidence type="ECO:0000256" key="2">
    <source>
        <dbReference type="ARBA" id="ARBA00006472"/>
    </source>
</evidence>
<dbReference type="Proteomes" id="UP001161325">
    <property type="component" value="Unassembled WGS sequence"/>
</dbReference>
<dbReference type="NCBIfam" id="NF002017">
    <property type="entry name" value="PRK00823.1-2"/>
    <property type="match status" value="1"/>
</dbReference>
<comment type="catalytic activity">
    <reaction evidence="1 4">
        <text>(4aS,6R)-4a-hydroxy-L-erythro-5,6,7,8-tetrahydrobiopterin = (6R)-L-erythro-6,7-dihydrobiopterin + H2O</text>
        <dbReference type="Rhea" id="RHEA:11920"/>
        <dbReference type="ChEBI" id="CHEBI:15377"/>
        <dbReference type="ChEBI" id="CHEBI:15642"/>
        <dbReference type="ChEBI" id="CHEBI:43120"/>
        <dbReference type="EC" id="4.2.1.96"/>
    </reaction>
</comment>
<gene>
    <name evidence="5" type="ORF">rosag_07380</name>
</gene>
<dbReference type="InterPro" id="IPR001533">
    <property type="entry name" value="Pterin_deHydtase"/>
</dbReference>
<dbReference type="PANTHER" id="PTHR12599">
    <property type="entry name" value="PTERIN-4-ALPHA-CARBINOLAMINE DEHYDRATASE"/>
    <property type="match status" value="1"/>
</dbReference>
<comment type="similarity">
    <text evidence="2 4">Belongs to the pterin-4-alpha-carbinolamine dehydratase family.</text>
</comment>
<dbReference type="Pfam" id="PF01329">
    <property type="entry name" value="Pterin_4a"/>
    <property type="match status" value="1"/>
</dbReference>
<dbReference type="AlphaFoldDB" id="A0AA37QDB3"/>
<dbReference type="EMBL" id="BRXS01000001">
    <property type="protein sequence ID" value="GLC24225.1"/>
    <property type="molecule type" value="Genomic_DNA"/>
</dbReference>
<keyword evidence="6" id="KW-1185">Reference proteome</keyword>
<dbReference type="GO" id="GO:0006729">
    <property type="term" value="P:tetrahydrobiopterin biosynthetic process"/>
    <property type="evidence" value="ECO:0007669"/>
    <property type="project" value="InterPro"/>
</dbReference>
<evidence type="ECO:0000313" key="5">
    <source>
        <dbReference type="EMBL" id="GLC24225.1"/>
    </source>
</evidence>
<dbReference type="EC" id="4.2.1.96" evidence="4"/>
<sequence>MSARERLSDIAIQRELGRLPGWSRRGDVLTKTYQFPAFLAGIAFVNRVAQAAEAADHHPDLDIRYTKIVCTLSTHSAGGITQLDLDLAGEIERLAN</sequence>
<keyword evidence="3 4" id="KW-0456">Lyase</keyword>